<dbReference type="Gene3D" id="2.40.170.10">
    <property type="entry name" value="Porin, LamB type"/>
    <property type="match status" value="1"/>
</dbReference>
<evidence type="ECO:0000256" key="10">
    <source>
        <dbReference type="SAM" id="Coils"/>
    </source>
</evidence>
<evidence type="ECO:0000256" key="2">
    <source>
        <dbReference type="ARBA" id="ARBA00007055"/>
    </source>
</evidence>
<dbReference type="RefSeq" id="WP_317986167.1">
    <property type="nucleotide sequence ID" value="NZ_OU594967.1"/>
</dbReference>
<keyword evidence="11" id="KW-0732">Signal</keyword>
<dbReference type="GO" id="GO:0015144">
    <property type="term" value="F:carbohydrate transmembrane transporter activity"/>
    <property type="evidence" value="ECO:0007669"/>
    <property type="project" value="TreeGrafter"/>
</dbReference>
<dbReference type="GO" id="GO:0015288">
    <property type="term" value="F:porin activity"/>
    <property type="evidence" value="ECO:0007669"/>
    <property type="project" value="UniProtKB-KW"/>
</dbReference>
<dbReference type="GO" id="GO:0006811">
    <property type="term" value="P:monoatomic ion transport"/>
    <property type="evidence" value="ECO:0007669"/>
    <property type="project" value="UniProtKB-KW"/>
</dbReference>
<gene>
    <name evidence="12" type="ORF">EV690_2606</name>
</gene>
<feature type="coiled-coil region" evidence="10">
    <location>
        <begin position="25"/>
        <end position="59"/>
    </location>
</feature>
<evidence type="ECO:0000313" key="12">
    <source>
        <dbReference type="EMBL" id="TCK47570.1"/>
    </source>
</evidence>
<dbReference type="Proteomes" id="UP000295565">
    <property type="component" value="Unassembled WGS sequence"/>
</dbReference>
<sequence>MMQLKKTILALAITLPFAAHAAEENPQLTTKIQAIQKQLHELEKQLQQTKAAQEAAFKAQKQQEQKEAHSHHFEFHGYARSGILTNDHFSSTYGQKDLTPAGSTGGYLGRLGVEQKTYVEMNFEDHQNLVNGAHVRYKVMLADGQTSYNDWTAKTSELNLRQAFVEMSELPSFSGPFKHASLWAGKRFDRNNFDIHWLDSDIIFLAGTGGGIDNVQWNDHAHSSFSIYGRSYGDLDNSGIDNFTLTANNYYNHWQWMVNVMRAQNNKKRLNTGLSEHYATDKGIHTMLAYHGSNFYGISKGTSKIALLYGHGLGAEVKNIGSDGNLINQANTYRLATYGTTKLNKTWAIAPALMAQRSHNRYLKSDKYDWLTTNIRLNQQITSNFSMQYETTYMYMDIDPQGLKGDQAVKGNVFKFTIAPTFRPQAFTSFFERPEIRFFATYMNWSSALDKYSTTDAFGSAGFKSGGTVNLGVQMETWF</sequence>
<keyword evidence="7" id="KW-0626">Porin</keyword>
<keyword evidence="10" id="KW-0175">Coiled coil</keyword>
<keyword evidence="4" id="KW-1134">Transmembrane beta strand</keyword>
<dbReference type="PANTHER" id="PTHR38762:SF1">
    <property type="entry name" value="CRYPTIC OUTER MEMBRANE PORIN BGLH-RELATED"/>
    <property type="match status" value="1"/>
</dbReference>
<accession>A0A4R1JAK4</accession>
<dbReference type="PANTHER" id="PTHR38762">
    <property type="entry name" value="CRYPTIC OUTER MEMBRANE PORIN BGLH-RELATED"/>
    <property type="match status" value="1"/>
</dbReference>
<feature type="chain" id="PRO_5020697892" evidence="11">
    <location>
        <begin position="22"/>
        <end position="479"/>
    </location>
</feature>
<dbReference type="SUPFAM" id="SSF56935">
    <property type="entry name" value="Porins"/>
    <property type="match status" value="1"/>
</dbReference>
<keyword evidence="13" id="KW-1185">Reference proteome</keyword>
<reference evidence="12 13" key="1">
    <citation type="submission" date="2019-03" db="EMBL/GenBank/DDBJ databases">
        <title>Genomic Encyclopedia of Type Strains, Phase IV (KMG-IV): sequencing the most valuable type-strain genomes for metagenomic binning, comparative biology and taxonomic classification.</title>
        <authorList>
            <person name="Goeker M."/>
        </authorList>
    </citation>
    <scope>NUCLEOTIDE SEQUENCE [LARGE SCALE GENOMIC DNA]</scope>
    <source>
        <strain evidence="12 13">DSM 18577</strain>
    </source>
</reference>
<dbReference type="GO" id="GO:0015774">
    <property type="term" value="P:polysaccharide transport"/>
    <property type="evidence" value="ECO:0007669"/>
    <property type="project" value="TreeGrafter"/>
</dbReference>
<organism evidence="12 13">
    <name type="scientific">Celerinatantimonas diazotrophica</name>
    <dbReference type="NCBI Taxonomy" id="412034"/>
    <lineage>
        <taxon>Bacteria</taxon>
        <taxon>Pseudomonadati</taxon>
        <taxon>Pseudomonadota</taxon>
        <taxon>Gammaproteobacteria</taxon>
        <taxon>Celerinatantimonadaceae</taxon>
        <taxon>Celerinatantimonas</taxon>
    </lineage>
</organism>
<name>A0A4R1JAK4_9GAMM</name>
<comment type="similarity">
    <text evidence="2">Belongs to the porin LamB (TC 1.B.3) family.</text>
</comment>
<evidence type="ECO:0000256" key="3">
    <source>
        <dbReference type="ARBA" id="ARBA00022448"/>
    </source>
</evidence>
<comment type="caution">
    <text evidence="12">The sequence shown here is derived from an EMBL/GenBank/DDBJ whole genome shotgun (WGS) entry which is preliminary data.</text>
</comment>
<keyword evidence="6" id="KW-0406">Ion transport</keyword>
<evidence type="ECO:0000256" key="1">
    <source>
        <dbReference type="ARBA" id="ARBA00004571"/>
    </source>
</evidence>
<keyword evidence="8" id="KW-0472">Membrane</keyword>
<evidence type="ECO:0000256" key="9">
    <source>
        <dbReference type="ARBA" id="ARBA00023237"/>
    </source>
</evidence>
<dbReference type="AlphaFoldDB" id="A0A4R1JAK4"/>
<keyword evidence="3" id="KW-0813">Transport</keyword>
<dbReference type="EMBL" id="SMGD01000014">
    <property type="protein sequence ID" value="TCK47570.1"/>
    <property type="molecule type" value="Genomic_DNA"/>
</dbReference>
<keyword evidence="9" id="KW-0998">Cell outer membrane</keyword>
<evidence type="ECO:0000256" key="7">
    <source>
        <dbReference type="ARBA" id="ARBA00023114"/>
    </source>
</evidence>
<dbReference type="GO" id="GO:0046930">
    <property type="term" value="C:pore complex"/>
    <property type="evidence" value="ECO:0007669"/>
    <property type="project" value="UniProtKB-KW"/>
</dbReference>
<feature type="signal peptide" evidence="11">
    <location>
        <begin position="1"/>
        <end position="21"/>
    </location>
</feature>
<keyword evidence="5" id="KW-0812">Transmembrane</keyword>
<evidence type="ECO:0000313" key="13">
    <source>
        <dbReference type="Proteomes" id="UP000295565"/>
    </source>
</evidence>
<evidence type="ECO:0000256" key="5">
    <source>
        <dbReference type="ARBA" id="ARBA00022692"/>
    </source>
</evidence>
<evidence type="ECO:0000256" key="11">
    <source>
        <dbReference type="SAM" id="SignalP"/>
    </source>
</evidence>
<dbReference type="CDD" id="cd01346">
    <property type="entry name" value="Maltoporin-like"/>
    <property type="match status" value="1"/>
</dbReference>
<dbReference type="Pfam" id="PF02264">
    <property type="entry name" value="LamB"/>
    <property type="match status" value="1"/>
</dbReference>
<dbReference type="InterPro" id="IPR050286">
    <property type="entry name" value="G_neg_Bact_CarbUptk_Porin"/>
</dbReference>
<dbReference type="InterPro" id="IPR036998">
    <property type="entry name" value="Porin_LamB_sf"/>
</dbReference>
<dbReference type="GO" id="GO:0009279">
    <property type="term" value="C:cell outer membrane"/>
    <property type="evidence" value="ECO:0007669"/>
    <property type="project" value="UniProtKB-SubCell"/>
</dbReference>
<evidence type="ECO:0000256" key="4">
    <source>
        <dbReference type="ARBA" id="ARBA00022452"/>
    </source>
</evidence>
<evidence type="ECO:0000256" key="8">
    <source>
        <dbReference type="ARBA" id="ARBA00023136"/>
    </source>
</evidence>
<comment type="subcellular location">
    <subcellularLocation>
        <location evidence="1">Cell outer membrane</location>
        <topology evidence="1">Multi-pass membrane protein</topology>
    </subcellularLocation>
</comment>
<proteinExistence type="inferred from homology"/>
<evidence type="ECO:0000256" key="6">
    <source>
        <dbReference type="ARBA" id="ARBA00023065"/>
    </source>
</evidence>
<protein>
    <submittedName>
        <fullName evidence="12">Sucrose porin</fullName>
    </submittedName>
</protein>
<dbReference type="InterPro" id="IPR003192">
    <property type="entry name" value="Porin_LamB"/>
</dbReference>